<dbReference type="OrthoDB" id="77931at2759"/>
<keyword evidence="1" id="KW-0472">Membrane</keyword>
<sequence length="195" mass="22991">MPQNYNFIFKIKTLPCGIGEYYSKKQCLKCDYDKGYYSVRKNSVECQRLDPTKMKSVTSYQIELLTGFWRHSYYSHYVEQCENSASCLGGWNVDYESCSIGYIGAICNECDIYNIRGQYSYIKSLSGICQKKEKQQEILLITFVLMLFIFVITYVISLLKSEMHMMFKRMKQLTIHYRILFQCEIGINLMILKIN</sequence>
<evidence type="ECO:0000313" key="2">
    <source>
        <dbReference type="EMBL" id="CAD8164665.1"/>
    </source>
</evidence>
<organism evidence="2 3">
    <name type="scientific">Paramecium pentaurelia</name>
    <dbReference type="NCBI Taxonomy" id="43138"/>
    <lineage>
        <taxon>Eukaryota</taxon>
        <taxon>Sar</taxon>
        <taxon>Alveolata</taxon>
        <taxon>Ciliophora</taxon>
        <taxon>Intramacronucleata</taxon>
        <taxon>Oligohymenophorea</taxon>
        <taxon>Peniculida</taxon>
        <taxon>Parameciidae</taxon>
        <taxon>Paramecium</taxon>
    </lineage>
</organism>
<reference evidence="2" key="1">
    <citation type="submission" date="2021-01" db="EMBL/GenBank/DDBJ databases">
        <authorList>
            <consortium name="Genoscope - CEA"/>
            <person name="William W."/>
        </authorList>
    </citation>
    <scope>NUCLEOTIDE SEQUENCE</scope>
</reference>
<accession>A0A8S1UJN4</accession>
<dbReference type="Proteomes" id="UP000689195">
    <property type="component" value="Unassembled WGS sequence"/>
</dbReference>
<keyword evidence="1" id="KW-1133">Transmembrane helix</keyword>
<keyword evidence="1" id="KW-0812">Transmembrane</keyword>
<gene>
    <name evidence="2" type="ORF">PPENT_87.1.T0410147</name>
</gene>
<evidence type="ECO:0000256" key="1">
    <source>
        <dbReference type="SAM" id="Phobius"/>
    </source>
</evidence>
<comment type="caution">
    <text evidence="2">The sequence shown here is derived from an EMBL/GenBank/DDBJ whole genome shotgun (WGS) entry which is preliminary data.</text>
</comment>
<protein>
    <recommendedName>
        <fullName evidence="4">Transmembrane protein</fullName>
    </recommendedName>
</protein>
<name>A0A8S1UJN4_9CILI</name>
<proteinExistence type="predicted"/>
<evidence type="ECO:0000313" key="3">
    <source>
        <dbReference type="Proteomes" id="UP000689195"/>
    </source>
</evidence>
<dbReference type="PANTHER" id="PTHR11319:SF35">
    <property type="entry name" value="OUTER MEMBRANE PROTEIN PMPC-RELATED"/>
    <property type="match status" value="1"/>
</dbReference>
<dbReference type="AlphaFoldDB" id="A0A8S1UJN4"/>
<feature type="transmembrane region" description="Helical" evidence="1">
    <location>
        <begin position="138"/>
        <end position="159"/>
    </location>
</feature>
<dbReference type="EMBL" id="CAJJDO010000041">
    <property type="protein sequence ID" value="CAD8164665.1"/>
    <property type="molecule type" value="Genomic_DNA"/>
</dbReference>
<keyword evidence="3" id="KW-1185">Reference proteome</keyword>
<evidence type="ECO:0008006" key="4">
    <source>
        <dbReference type="Google" id="ProtNLM"/>
    </source>
</evidence>
<dbReference type="PANTHER" id="PTHR11319">
    <property type="entry name" value="G PROTEIN-COUPLED RECEPTOR-RELATED"/>
    <property type="match status" value="1"/>
</dbReference>